<dbReference type="STRING" id="610380.E2B5K0"/>
<dbReference type="GO" id="GO:0051382">
    <property type="term" value="P:kinetochore assembly"/>
    <property type="evidence" value="ECO:0007669"/>
    <property type="project" value="TreeGrafter"/>
</dbReference>
<comment type="similarity">
    <text evidence="1">Belongs to the SAPAP family.</text>
</comment>
<dbReference type="GO" id="GO:0005634">
    <property type="term" value="C:nucleus"/>
    <property type="evidence" value="ECO:0007669"/>
    <property type="project" value="TreeGrafter"/>
</dbReference>
<dbReference type="GO" id="GO:0031616">
    <property type="term" value="C:spindle pole centrosome"/>
    <property type="evidence" value="ECO:0007669"/>
    <property type="project" value="TreeGrafter"/>
</dbReference>
<dbReference type="GO" id="GO:0023052">
    <property type="term" value="P:signaling"/>
    <property type="evidence" value="ECO:0007669"/>
    <property type="project" value="InterPro"/>
</dbReference>
<evidence type="ECO:0000313" key="2">
    <source>
        <dbReference type="EMBL" id="EFN89031.1"/>
    </source>
</evidence>
<dbReference type="EMBL" id="GL445846">
    <property type="protein sequence ID" value="EFN89031.1"/>
    <property type="molecule type" value="Genomic_DNA"/>
</dbReference>
<organism evidence="3">
    <name type="scientific">Harpegnathos saltator</name>
    <name type="common">Jerdon's jumping ant</name>
    <dbReference type="NCBI Taxonomy" id="610380"/>
    <lineage>
        <taxon>Eukaryota</taxon>
        <taxon>Metazoa</taxon>
        <taxon>Ecdysozoa</taxon>
        <taxon>Arthropoda</taxon>
        <taxon>Hexapoda</taxon>
        <taxon>Insecta</taxon>
        <taxon>Pterygota</taxon>
        <taxon>Neoptera</taxon>
        <taxon>Endopterygota</taxon>
        <taxon>Hymenoptera</taxon>
        <taxon>Apocrita</taxon>
        <taxon>Aculeata</taxon>
        <taxon>Formicoidea</taxon>
        <taxon>Formicidae</taxon>
        <taxon>Ponerinae</taxon>
        <taxon>Ponerini</taxon>
        <taxon>Harpegnathos</taxon>
    </lineage>
</organism>
<evidence type="ECO:0000313" key="3">
    <source>
        <dbReference type="Proteomes" id="UP000008237"/>
    </source>
</evidence>
<dbReference type="GO" id="GO:0007059">
    <property type="term" value="P:chromosome segregation"/>
    <property type="evidence" value="ECO:0007669"/>
    <property type="project" value="TreeGrafter"/>
</dbReference>
<dbReference type="GO" id="GO:0007052">
    <property type="term" value="P:mitotic spindle organization"/>
    <property type="evidence" value="ECO:0007669"/>
    <property type="project" value="TreeGrafter"/>
</dbReference>
<reference evidence="2 3" key="1">
    <citation type="journal article" date="2010" name="Science">
        <title>Genomic comparison of the ants Camponotus floridanus and Harpegnathos saltator.</title>
        <authorList>
            <person name="Bonasio R."/>
            <person name="Zhang G."/>
            <person name="Ye C."/>
            <person name="Mutti N.S."/>
            <person name="Fang X."/>
            <person name="Qin N."/>
            <person name="Donahue G."/>
            <person name="Yang P."/>
            <person name="Li Q."/>
            <person name="Li C."/>
            <person name="Zhang P."/>
            <person name="Huang Z."/>
            <person name="Berger S.L."/>
            <person name="Reinberg D."/>
            <person name="Wang J."/>
            <person name="Liebig J."/>
        </authorList>
    </citation>
    <scope>NUCLEOTIDE SEQUENCE [LARGE SCALE GENOMIC DNA]</scope>
    <source>
        <strain evidence="2 3">R22 G/1</strain>
    </source>
</reference>
<keyword evidence="3" id="KW-1185">Reference proteome</keyword>
<evidence type="ECO:0000256" key="1">
    <source>
        <dbReference type="ARBA" id="ARBA00008839"/>
    </source>
</evidence>
<name>E2B5K0_HARSA</name>
<dbReference type="GO" id="GO:0008017">
    <property type="term" value="F:microtubule binding"/>
    <property type="evidence" value="ECO:0007669"/>
    <property type="project" value="TreeGrafter"/>
</dbReference>
<dbReference type="OMA" id="AENDDCK"/>
<dbReference type="InterPro" id="IPR005026">
    <property type="entry name" value="SAPAP"/>
</dbReference>
<sequence length="136" mass="15939">TEVQSQDDTTEEAQQLINQEIGQTSLLINEKFQQFRDLLTKCETGSSNLPINCTDLQGFWDLTYIEVKDCDSRFARLERLRAARWREKEPKPAKSRKEIVAKKSRKFAKKKTAPVRHSTLRELISAERRKKRAEMQ</sequence>
<feature type="non-terminal residue" evidence="2">
    <location>
        <position position="136"/>
    </location>
</feature>
<dbReference type="GO" id="GO:0007346">
    <property type="term" value="P:regulation of mitotic cell cycle"/>
    <property type="evidence" value="ECO:0007669"/>
    <property type="project" value="TreeGrafter"/>
</dbReference>
<accession>E2B5K0</accession>
<dbReference type="GO" id="GO:0005737">
    <property type="term" value="C:cytoplasm"/>
    <property type="evidence" value="ECO:0007669"/>
    <property type="project" value="TreeGrafter"/>
</dbReference>
<dbReference type="PANTHER" id="PTHR12353">
    <property type="entry name" value="DISKS LARGE-ASSOCIATED PROTEIN DAP SAP90/PSD-95-ASSOCIATED PROTEIN"/>
    <property type="match status" value="1"/>
</dbReference>
<dbReference type="GO" id="GO:0051642">
    <property type="term" value="P:centrosome localization"/>
    <property type="evidence" value="ECO:0007669"/>
    <property type="project" value="TreeGrafter"/>
</dbReference>
<proteinExistence type="inferred from homology"/>
<dbReference type="Pfam" id="PF03359">
    <property type="entry name" value="GKAP"/>
    <property type="match status" value="1"/>
</dbReference>
<protein>
    <submittedName>
        <fullName evidence="2">Disks large-associated protein 5</fullName>
    </submittedName>
</protein>
<dbReference type="PANTHER" id="PTHR12353:SF1">
    <property type="entry name" value="DISKS LARGE-ASSOCIATED PROTEIN 5"/>
    <property type="match status" value="1"/>
</dbReference>
<dbReference type="AlphaFoldDB" id="E2B5K0"/>
<dbReference type="OrthoDB" id="10023951at2759"/>
<dbReference type="InParanoid" id="E2B5K0"/>
<feature type="non-terminal residue" evidence="2">
    <location>
        <position position="1"/>
    </location>
</feature>
<gene>
    <name evidence="2" type="ORF">EAI_03903</name>
</gene>
<dbReference type="Proteomes" id="UP000008237">
    <property type="component" value="Unassembled WGS sequence"/>
</dbReference>